<accession>A0A8S9XKZ2</accession>
<sequence>MRVVRNIFPNVKGVGVSTSSDRSPCAVCLLISVSVVASVCAVLVAYNYFDTTGTVGLMFPERCPERLLTLKSGSDSPEGDLWAYATFWSYSPKDENGQGSDGEDRITKFAPRRLLENLEKTFKPLSLQPFERLPNHCKEKIPSLEAHQNQELYDPKKNVMEFPNDLEPFASPLFAADLSKEFRFRNQISKAAHNLMFKAEHVMQQRKQPFDTRIPIYLSPSTPEMEQFLAPNGEADARAAQRETIEAAMADYRNSTKPLFIVMGDHSLLHGVRAEDVVRVRKLPDSVALAVMSSGDGAIFNHGLLPTFGALLARANVTSHAMNKTIIDAANNASLNWKASVVF</sequence>
<organism evidence="2 3">
    <name type="scientific">Apolygus lucorum</name>
    <name type="common">Small green plant bug</name>
    <name type="synonym">Lygocoris lucorum</name>
    <dbReference type="NCBI Taxonomy" id="248454"/>
    <lineage>
        <taxon>Eukaryota</taxon>
        <taxon>Metazoa</taxon>
        <taxon>Ecdysozoa</taxon>
        <taxon>Arthropoda</taxon>
        <taxon>Hexapoda</taxon>
        <taxon>Insecta</taxon>
        <taxon>Pterygota</taxon>
        <taxon>Neoptera</taxon>
        <taxon>Paraneoptera</taxon>
        <taxon>Hemiptera</taxon>
        <taxon>Heteroptera</taxon>
        <taxon>Panheteroptera</taxon>
        <taxon>Cimicomorpha</taxon>
        <taxon>Miridae</taxon>
        <taxon>Mirini</taxon>
        <taxon>Apolygus</taxon>
    </lineage>
</organism>
<keyword evidence="1" id="KW-0472">Membrane</keyword>
<evidence type="ECO:0000256" key="1">
    <source>
        <dbReference type="SAM" id="Phobius"/>
    </source>
</evidence>
<evidence type="ECO:0000313" key="3">
    <source>
        <dbReference type="Proteomes" id="UP000466442"/>
    </source>
</evidence>
<dbReference type="EMBL" id="WIXP02000007">
    <property type="protein sequence ID" value="KAF6208255.1"/>
    <property type="molecule type" value="Genomic_DNA"/>
</dbReference>
<dbReference type="AlphaFoldDB" id="A0A8S9XKZ2"/>
<keyword evidence="1" id="KW-0812">Transmembrane</keyword>
<comment type="caution">
    <text evidence="2">The sequence shown here is derived from an EMBL/GenBank/DDBJ whole genome shotgun (WGS) entry which is preliminary data.</text>
</comment>
<protein>
    <submittedName>
        <fullName evidence="2">Uncharacterized protein</fullName>
    </submittedName>
</protein>
<keyword evidence="1" id="KW-1133">Transmembrane helix</keyword>
<evidence type="ECO:0000313" key="2">
    <source>
        <dbReference type="EMBL" id="KAF6208255.1"/>
    </source>
</evidence>
<name>A0A8S9XKZ2_APOLU</name>
<feature type="transmembrane region" description="Helical" evidence="1">
    <location>
        <begin position="27"/>
        <end position="49"/>
    </location>
</feature>
<proteinExistence type="predicted"/>
<dbReference type="Proteomes" id="UP000466442">
    <property type="component" value="Unassembled WGS sequence"/>
</dbReference>
<keyword evidence="3" id="KW-1185">Reference proteome</keyword>
<reference evidence="2" key="1">
    <citation type="journal article" date="2021" name="Mol. Ecol. Resour.">
        <title>Apolygus lucorum genome provides insights into omnivorousness and mesophyll feeding.</title>
        <authorList>
            <person name="Liu Y."/>
            <person name="Liu H."/>
            <person name="Wang H."/>
            <person name="Huang T."/>
            <person name="Liu B."/>
            <person name="Yang B."/>
            <person name="Yin L."/>
            <person name="Li B."/>
            <person name="Zhang Y."/>
            <person name="Zhang S."/>
            <person name="Jiang F."/>
            <person name="Zhang X."/>
            <person name="Ren Y."/>
            <person name="Wang B."/>
            <person name="Wang S."/>
            <person name="Lu Y."/>
            <person name="Wu K."/>
            <person name="Fan W."/>
            <person name="Wang G."/>
        </authorList>
    </citation>
    <scope>NUCLEOTIDE SEQUENCE</scope>
    <source>
        <strain evidence="2">12Hb</strain>
    </source>
</reference>
<gene>
    <name evidence="2" type="ORF">GE061_016708</name>
</gene>